<feature type="binding site" evidence="8">
    <location>
        <begin position="8"/>
        <end position="10"/>
    </location>
    <ligand>
        <name>GTP</name>
        <dbReference type="ChEBI" id="CHEBI:37565"/>
    </ligand>
</feature>
<keyword evidence="6 8" id="KW-0342">GTP-binding</keyword>
<proteinExistence type="inferred from homology"/>
<gene>
    <name evidence="8" type="primary">mobA</name>
    <name evidence="10" type="ORF">AWM70_17595</name>
</gene>
<organism evidence="10 11">
    <name type="scientific">Paenibacillus yonginensis</name>
    <dbReference type="NCBI Taxonomy" id="1462996"/>
    <lineage>
        <taxon>Bacteria</taxon>
        <taxon>Bacillati</taxon>
        <taxon>Bacillota</taxon>
        <taxon>Bacilli</taxon>
        <taxon>Bacillales</taxon>
        <taxon>Paenibacillaceae</taxon>
        <taxon>Paenibacillus</taxon>
    </lineage>
</organism>
<comment type="cofactor">
    <cofactor evidence="8">
        <name>Mg(2+)</name>
        <dbReference type="ChEBI" id="CHEBI:18420"/>
    </cofactor>
</comment>
<dbReference type="CDD" id="cd02503">
    <property type="entry name" value="MobA"/>
    <property type="match status" value="1"/>
</dbReference>
<dbReference type="InterPro" id="IPR025877">
    <property type="entry name" value="MobA-like_NTP_Trfase"/>
</dbReference>
<evidence type="ECO:0000259" key="9">
    <source>
        <dbReference type="Pfam" id="PF12804"/>
    </source>
</evidence>
<dbReference type="EC" id="2.7.7.77" evidence="8"/>
<dbReference type="InterPro" id="IPR029044">
    <property type="entry name" value="Nucleotide-diphossugar_trans"/>
</dbReference>
<comment type="subcellular location">
    <subcellularLocation>
        <location evidence="8">Cytoplasm</location>
    </subcellularLocation>
</comment>
<feature type="binding site" evidence="8">
    <location>
        <position position="94"/>
    </location>
    <ligand>
        <name>GTP</name>
        <dbReference type="ChEBI" id="CHEBI:37565"/>
    </ligand>
</feature>
<dbReference type="EMBL" id="CP014167">
    <property type="protein sequence ID" value="ANS76173.1"/>
    <property type="molecule type" value="Genomic_DNA"/>
</dbReference>
<dbReference type="KEGG" id="pyg:AWM70_17595"/>
<evidence type="ECO:0000256" key="5">
    <source>
        <dbReference type="ARBA" id="ARBA00022842"/>
    </source>
</evidence>
<evidence type="ECO:0000256" key="6">
    <source>
        <dbReference type="ARBA" id="ARBA00023134"/>
    </source>
</evidence>
<evidence type="ECO:0000313" key="10">
    <source>
        <dbReference type="EMBL" id="ANS76173.1"/>
    </source>
</evidence>
<evidence type="ECO:0000256" key="3">
    <source>
        <dbReference type="ARBA" id="ARBA00022723"/>
    </source>
</evidence>
<keyword evidence="1 8" id="KW-0963">Cytoplasm</keyword>
<reference evidence="10 11" key="1">
    <citation type="submission" date="2016-01" db="EMBL/GenBank/DDBJ databases">
        <title>Complete Genome Sequence of Paenibacillus yonginensis DCY84, a novel Plant Growth-Promoting Bacteria with Elicitation of Induced Systemic Resistance.</title>
        <authorList>
            <person name="Kim Y.J."/>
            <person name="Yang D.C."/>
            <person name="Sukweenadhi J."/>
        </authorList>
    </citation>
    <scope>NUCLEOTIDE SEQUENCE [LARGE SCALE GENOMIC DNA]</scope>
    <source>
        <strain evidence="10 11">DCY84</strain>
    </source>
</reference>
<dbReference type="Proteomes" id="UP000092573">
    <property type="component" value="Chromosome"/>
</dbReference>
<keyword evidence="5 8" id="KW-0460">Magnesium</keyword>
<dbReference type="GO" id="GO:0005525">
    <property type="term" value="F:GTP binding"/>
    <property type="evidence" value="ECO:0007669"/>
    <property type="project" value="UniProtKB-UniRule"/>
</dbReference>
<dbReference type="HAMAP" id="MF_00316">
    <property type="entry name" value="MobA"/>
    <property type="match status" value="1"/>
</dbReference>
<evidence type="ECO:0000256" key="4">
    <source>
        <dbReference type="ARBA" id="ARBA00022741"/>
    </source>
</evidence>
<dbReference type="SUPFAM" id="SSF53448">
    <property type="entry name" value="Nucleotide-diphospho-sugar transferases"/>
    <property type="match status" value="1"/>
</dbReference>
<evidence type="ECO:0000313" key="11">
    <source>
        <dbReference type="Proteomes" id="UP000092573"/>
    </source>
</evidence>
<feature type="binding site" evidence="8">
    <location>
        <position position="20"/>
    </location>
    <ligand>
        <name>GTP</name>
        <dbReference type="ChEBI" id="CHEBI:37565"/>
    </ligand>
</feature>
<dbReference type="InterPro" id="IPR013482">
    <property type="entry name" value="Molybde_CF_guanTrfase"/>
</dbReference>
<comment type="catalytic activity">
    <reaction evidence="8">
        <text>Mo-molybdopterin + GTP + H(+) = Mo-molybdopterin guanine dinucleotide + diphosphate</text>
        <dbReference type="Rhea" id="RHEA:34243"/>
        <dbReference type="ChEBI" id="CHEBI:15378"/>
        <dbReference type="ChEBI" id="CHEBI:33019"/>
        <dbReference type="ChEBI" id="CHEBI:37565"/>
        <dbReference type="ChEBI" id="CHEBI:71302"/>
        <dbReference type="ChEBI" id="CHEBI:71310"/>
        <dbReference type="EC" id="2.7.7.77"/>
    </reaction>
</comment>
<dbReference type="PANTHER" id="PTHR19136">
    <property type="entry name" value="MOLYBDENUM COFACTOR GUANYLYLTRANSFERASE"/>
    <property type="match status" value="1"/>
</dbReference>
<dbReference type="Gene3D" id="3.90.550.10">
    <property type="entry name" value="Spore Coat Polysaccharide Biosynthesis Protein SpsA, Chain A"/>
    <property type="match status" value="1"/>
</dbReference>
<dbReference type="AlphaFoldDB" id="A0A1B1N415"/>
<keyword evidence="11" id="KW-1185">Reference proteome</keyword>
<evidence type="ECO:0000256" key="8">
    <source>
        <dbReference type="HAMAP-Rule" id="MF_00316"/>
    </source>
</evidence>
<keyword evidence="3 8" id="KW-0479">Metal-binding</keyword>
<comment type="similarity">
    <text evidence="8">Belongs to the MobA family.</text>
</comment>
<dbReference type="GO" id="GO:0061603">
    <property type="term" value="F:molybdenum cofactor guanylyltransferase activity"/>
    <property type="evidence" value="ECO:0007669"/>
    <property type="project" value="UniProtKB-EC"/>
</dbReference>
<feature type="binding site" evidence="8">
    <location>
        <position position="65"/>
    </location>
    <ligand>
        <name>GTP</name>
        <dbReference type="ChEBI" id="CHEBI:37565"/>
    </ligand>
</feature>
<comment type="domain">
    <text evidence="8">The N-terminal domain determines nucleotide recognition and specific binding, while the C-terminal domain determines the specific binding to the target protein.</text>
</comment>
<dbReference type="GO" id="GO:0006777">
    <property type="term" value="P:Mo-molybdopterin cofactor biosynthetic process"/>
    <property type="evidence" value="ECO:0007669"/>
    <property type="project" value="UniProtKB-KW"/>
</dbReference>
<dbReference type="RefSeq" id="WP_169823467.1">
    <property type="nucleotide sequence ID" value="NZ_CP014167.1"/>
</dbReference>
<sequence>MNGLGVILAGGQSQRMGRNKALLQIGGRTVIGAIIEAMSPVCGQLVVSSMQPDLYAFTGLPVIPDSYEGAGPLAGIHAALDYSEQRWNLVCSCDHPFASRMLFEQLMDIAEQADETVDAVIPVYEGRGQPLVAAYRKRTFAQLDYCLQQGERRVRDWTDKLNVKPIEVGEWPDSRGFEAGLALFNMNRPEDYAEALRLAAELGHRSRPQ</sequence>
<dbReference type="Pfam" id="PF12804">
    <property type="entry name" value="NTP_transf_3"/>
    <property type="match status" value="1"/>
</dbReference>
<comment type="function">
    <text evidence="8">Transfers a GMP moiety from GTP to Mo-molybdopterin (Mo-MPT) cofactor (Moco or molybdenum cofactor) to form Mo-molybdopterin guanine dinucleotide (Mo-MGD) cofactor.</text>
</comment>
<keyword evidence="2 8" id="KW-0808">Transferase</keyword>
<feature type="binding site" evidence="8">
    <location>
        <position position="94"/>
    </location>
    <ligand>
        <name>Mg(2+)</name>
        <dbReference type="ChEBI" id="CHEBI:18420"/>
    </ligand>
</feature>
<protein>
    <recommendedName>
        <fullName evidence="8">Probable molybdenum cofactor guanylyltransferase</fullName>
        <shortName evidence="8">MoCo guanylyltransferase</shortName>
        <ecNumber evidence="8">2.7.7.77</ecNumber>
    </recommendedName>
    <alternativeName>
        <fullName evidence="8">GTP:molybdopterin guanylyltransferase</fullName>
    </alternativeName>
    <alternativeName>
        <fullName evidence="8">Mo-MPT guanylyltransferase</fullName>
    </alternativeName>
    <alternativeName>
        <fullName evidence="8">Molybdopterin guanylyltransferase</fullName>
    </alternativeName>
    <alternativeName>
        <fullName evidence="8">Molybdopterin-guanine dinucleotide synthase</fullName>
        <shortName evidence="8">MGD synthase</shortName>
    </alternativeName>
</protein>
<name>A0A1B1N415_9BACL</name>
<keyword evidence="7 8" id="KW-0501">Molybdenum cofactor biosynthesis</keyword>
<accession>A0A1B1N415</accession>
<dbReference type="PANTHER" id="PTHR19136:SF81">
    <property type="entry name" value="MOLYBDENUM COFACTOR GUANYLYLTRANSFERASE"/>
    <property type="match status" value="1"/>
</dbReference>
<keyword evidence="4 8" id="KW-0547">Nucleotide-binding</keyword>
<dbReference type="GO" id="GO:0005737">
    <property type="term" value="C:cytoplasm"/>
    <property type="evidence" value="ECO:0007669"/>
    <property type="project" value="UniProtKB-SubCell"/>
</dbReference>
<feature type="domain" description="MobA-like NTP transferase" evidence="9">
    <location>
        <begin position="5"/>
        <end position="157"/>
    </location>
</feature>
<evidence type="ECO:0000256" key="1">
    <source>
        <dbReference type="ARBA" id="ARBA00022490"/>
    </source>
</evidence>
<evidence type="ECO:0000256" key="7">
    <source>
        <dbReference type="ARBA" id="ARBA00023150"/>
    </source>
</evidence>
<evidence type="ECO:0000256" key="2">
    <source>
        <dbReference type="ARBA" id="ARBA00022679"/>
    </source>
</evidence>
<comment type="caution">
    <text evidence="8">Lacks conserved residue(s) required for the propagation of feature annotation.</text>
</comment>
<dbReference type="GO" id="GO:0046872">
    <property type="term" value="F:metal ion binding"/>
    <property type="evidence" value="ECO:0007669"/>
    <property type="project" value="UniProtKB-KW"/>
</dbReference>
<dbReference type="STRING" id="1462996.AWM70_17595"/>